<sequence>DNDQEVAKNDDKYDTEESGDDDEEGSSDEEDDDEEIRDEESFDPIPQTPKSSEDEGDGEEDQGLNIGEEERLNE</sequence>
<evidence type="ECO:0000256" key="1">
    <source>
        <dbReference type="SAM" id="MobiDB-lite"/>
    </source>
</evidence>
<proteinExistence type="predicted"/>
<feature type="compositionally biased region" description="Acidic residues" evidence="1">
    <location>
        <begin position="13"/>
        <end position="42"/>
    </location>
</feature>
<comment type="caution">
    <text evidence="2">The sequence shown here is derived from an EMBL/GenBank/DDBJ whole genome shotgun (WGS) entry which is preliminary data.</text>
</comment>
<name>A0A699X4G7_TANCI</name>
<protein>
    <submittedName>
        <fullName evidence="2">Uncharacterized protein</fullName>
    </submittedName>
</protein>
<feature type="region of interest" description="Disordered" evidence="1">
    <location>
        <begin position="1"/>
        <end position="74"/>
    </location>
</feature>
<feature type="compositionally biased region" description="Basic and acidic residues" evidence="1">
    <location>
        <begin position="1"/>
        <end position="12"/>
    </location>
</feature>
<organism evidence="2">
    <name type="scientific">Tanacetum cinerariifolium</name>
    <name type="common">Dalmatian daisy</name>
    <name type="synonym">Chrysanthemum cinerariifolium</name>
    <dbReference type="NCBI Taxonomy" id="118510"/>
    <lineage>
        <taxon>Eukaryota</taxon>
        <taxon>Viridiplantae</taxon>
        <taxon>Streptophyta</taxon>
        <taxon>Embryophyta</taxon>
        <taxon>Tracheophyta</taxon>
        <taxon>Spermatophyta</taxon>
        <taxon>Magnoliopsida</taxon>
        <taxon>eudicotyledons</taxon>
        <taxon>Gunneridae</taxon>
        <taxon>Pentapetalae</taxon>
        <taxon>asterids</taxon>
        <taxon>campanulids</taxon>
        <taxon>Asterales</taxon>
        <taxon>Asteraceae</taxon>
        <taxon>Asteroideae</taxon>
        <taxon>Anthemideae</taxon>
        <taxon>Anthemidinae</taxon>
        <taxon>Tanacetum</taxon>
    </lineage>
</organism>
<reference evidence="2" key="1">
    <citation type="journal article" date="2019" name="Sci. Rep.">
        <title>Draft genome of Tanacetum cinerariifolium, the natural source of mosquito coil.</title>
        <authorList>
            <person name="Yamashiro T."/>
            <person name="Shiraishi A."/>
            <person name="Satake H."/>
            <person name="Nakayama K."/>
        </authorList>
    </citation>
    <scope>NUCLEOTIDE SEQUENCE</scope>
</reference>
<evidence type="ECO:0000313" key="2">
    <source>
        <dbReference type="EMBL" id="GFD54962.1"/>
    </source>
</evidence>
<dbReference type="EMBL" id="BKCJ011812408">
    <property type="protein sequence ID" value="GFD54962.1"/>
    <property type="molecule type" value="Genomic_DNA"/>
</dbReference>
<gene>
    <name evidence="2" type="ORF">Tci_926931</name>
</gene>
<dbReference type="AlphaFoldDB" id="A0A699X4G7"/>
<accession>A0A699X4G7</accession>
<feature type="non-terminal residue" evidence="2">
    <location>
        <position position="1"/>
    </location>
</feature>